<comment type="caution">
    <text evidence="1">The sequence shown here is derived from an EMBL/GenBank/DDBJ whole genome shotgun (WGS) entry which is preliminary data.</text>
</comment>
<dbReference type="AlphaFoldDB" id="A0A177FA58"/>
<reference evidence="1 2" key="1">
    <citation type="submission" date="2016-03" db="EMBL/GenBank/DDBJ databases">
        <title>Draft genome sequence of the Fonsecaea monophora CBS 269.37.</title>
        <authorList>
            <person name="Bombassaro A."/>
            <person name="Vinicius W.A."/>
            <person name="De Hoog S."/>
            <person name="Sun J."/>
            <person name="Souza E.M."/>
            <person name="Raittz R.T."/>
            <person name="Costa F."/>
            <person name="Leao A.C."/>
            <person name="Tadra-Sfeir M.Z."/>
            <person name="Baura V."/>
            <person name="Balsanelli E."/>
            <person name="Pedrosa F.O."/>
            <person name="Moreno L.F."/>
            <person name="Steffens M.B."/>
            <person name="Xi L."/>
            <person name="Bocca A.L."/>
            <person name="Felipe M.S."/>
            <person name="Teixeira M."/>
            <person name="Telles Filho F.Q."/>
            <person name="Azevedo C.M."/>
            <person name="Gomes R."/>
            <person name="Vicente V.A."/>
        </authorList>
    </citation>
    <scope>NUCLEOTIDE SEQUENCE [LARGE SCALE GENOMIC DNA]</scope>
    <source>
        <strain evidence="1 2">CBS 269.37</strain>
    </source>
</reference>
<dbReference type="OrthoDB" id="4160591at2759"/>
<protein>
    <submittedName>
        <fullName evidence="1">Uncharacterized protein</fullName>
    </submittedName>
</protein>
<evidence type="ECO:0000313" key="2">
    <source>
        <dbReference type="Proteomes" id="UP000077002"/>
    </source>
</evidence>
<dbReference type="GeneID" id="34599857"/>
<organism evidence="1 2">
    <name type="scientific">Fonsecaea monophora</name>
    <dbReference type="NCBI Taxonomy" id="254056"/>
    <lineage>
        <taxon>Eukaryota</taxon>
        <taxon>Fungi</taxon>
        <taxon>Dikarya</taxon>
        <taxon>Ascomycota</taxon>
        <taxon>Pezizomycotina</taxon>
        <taxon>Eurotiomycetes</taxon>
        <taxon>Chaetothyriomycetidae</taxon>
        <taxon>Chaetothyriales</taxon>
        <taxon>Herpotrichiellaceae</taxon>
        <taxon>Fonsecaea</taxon>
    </lineage>
</organism>
<keyword evidence="2" id="KW-1185">Reference proteome</keyword>
<gene>
    <name evidence="1" type="ORF">AYO21_04688</name>
</gene>
<sequence>MRPAPGDRRRIDRGVRYLPTGNEIIVLCWHEAKGGSTPSAIMECESQALDACKRTINSHPWQPMIYTFTTTKTSGKAWEYHRYAEDMSHLFHEHYIDANSSEGYRLRKCFDRMKGFPPVIPAEAPNSSIPSKPNSVLTLVDPAEVPTQFPHTTVPVLSSNPLFPRVETCPDPRTPQAGSTLSTSSLNMDDFTEVTARRTTANPKVLIYQTADGWKAMGPFGAGKRDGDDIFYSWEKRLWTYVKDVQ</sequence>
<dbReference type="RefSeq" id="XP_022513027.1">
    <property type="nucleotide sequence ID" value="XM_022654660.1"/>
</dbReference>
<dbReference type="Proteomes" id="UP000077002">
    <property type="component" value="Unassembled WGS sequence"/>
</dbReference>
<name>A0A177FA58_9EURO</name>
<evidence type="ECO:0000313" key="1">
    <source>
        <dbReference type="EMBL" id="OAG41075.1"/>
    </source>
</evidence>
<proteinExistence type="predicted"/>
<accession>A0A177FA58</accession>
<dbReference type="EMBL" id="LVKK01000027">
    <property type="protein sequence ID" value="OAG41075.1"/>
    <property type="molecule type" value="Genomic_DNA"/>
</dbReference>